<accession>A0A7I8KP91</accession>
<evidence type="ECO:0000313" key="2">
    <source>
        <dbReference type="Proteomes" id="UP000663760"/>
    </source>
</evidence>
<reference evidence="1" key="1">
    <citation type="submission" date="2020-02" db="EMBL/GenBank/DDBJ databases">
        <authorList>
            <person name="Scholz U."/>
            <person name="Mascher M."/>
            <person name="Fiebig A."/>
        </authorList>
    </citation>
    <scope>NUCLEOTIDE SEQUENCE</scope>
</reference>
<dbReference type="Proteomes" id="UP000663760">
    <property type="component" value="Chromosome 7"/>
</dbReference>
<sequence>MRRASWMSLGMIASAASWSARTAWLWNLRSVLKSCAISLTSLWNGSFLIRSSVLFWYLRISLPQSENKWHQHLPYIHSEFQERTMKMLPEGDGPRTLTFVASCFLGALPPVDLRAVCFVRAMPRRLQEEVGEVSDLGDEDEGMKKVNGYSRATGGGRRKRCQGAFTLN</sequence>
<dbReference type="OrthoDB" id="654462at2759"/>
<evidence type="ECO:0000313" key="1">
    <source>
        <dbReference type="EMBL" id="CAA7399627.1"/>
    </source>
</evidence>
<keyword evidence="2" id="KW-1185">Reference proteome</keyword>
<organism evidence="1 2">
    <name type="scientific">Spirodela intermedia</name>
    <name type="common">Intermediate duckweed</name>
    <dbReference type="NCBI Taxonomy" id="51605"/>
    <lineage>
        <taxon>Eukaryota</taxon>
        <taxon>Viridiplantae</taxon>
        <taxon>Streptophyta</taxon>
        <taxon>Embryophyta</taxon>
        <taxon>Tracheophyta</taxon>
        <taxon>Spermatophyta</taxon>
        <taxon>Magnoliopsida</taxon>
        <taxon>Liliopsida</taxon>
        <taxon>Araceae</taxon>
        <taxon>Lemnoideae</taxon>
        <taxon>Spirodela</taxon>
    </lineage>
</organism>
<dbReference type="AlphaFoldDB" id="A0A7I8KP91"/>
<gene>
    <name evidence="1" type="ORF">SI8410_07010297</name>
</gene>
<name>A0A7I8KP91_SPIIN</name>
<dbReference type="EMBL" id="LR746270">
    <property type="protein sequence ID" value="CAA7399627.1"/>
    <property type="molecule type" value="Genomic_DNA"/>
</dbReference>
<protein>
    <submittedName>
        <fullName evidence="1">Uncharacterized protein</fullName>
    </submittedName>
</protein>
<proteinExistence type="predicted"/>